<dbReference type="InterPro" id="IPR004875">
    <property type="entry name" value="DDE_SF_endonuclease_dom"/>
</dbReference>
<dbReference type="AlphaFoldDB" id="A0A7J8JI04"/>
<dbReference type="Pfam" id="PF03184">
    <property type="entry name" value="DDE_1"/>
    <property type="match status" value="1"/>
</dbReference>
<name>A0A7J8JI04_ROUAE</name>
<keyword evidence="3" id="KW-1185">Reference proteome</keyword>
<dbReference type="Proteomes" id="UP000593571">
    <property type="component" value="Unassembled WGS sequence"/>
</dbReference>
<organism evidence="2 3">
    <name type="scientific">Rousettus aegyptiacus</name>
    <name type="common">Egyptian fruit bat</name>
    <name type="synonym">Pteropus aegyptiacus</name>
    <dbReference type="NCBI Taxonomy" id="9407"/>
    <lineage>
        <taxon>Eukaryota</taxon>
        <taxon>Metazoa</taxon>
        <taxon>Chordata</taxon>
        <taxon>Craniata</taxon>
        <taxon>Vertebrata</taxon>
        <taxon>Euteleostomi</taxon>
        <taxon>Mammalia</taxon>
        <taxon>Eutheria</taxon>
        <taxon>Laurasiatheria</taxon>
        <taxon>Chiroptera</taxon>
        <taxon>Yinpterochiroptera</taxon>
        <taxon>Pteropodoidea</taxon>
        <taxon>Pteropodidae</taxon>
        <taxon>Rousettinae</taxon>
        <taxon>Rousettus</taxon>
    </lineage>
</organism>
<dbReference type="GO" id="GO:0003676">
    <property type="term" value="F:nucleic acid binding"/>
    <property type="evidence" value="ECO:0007669"/>
    <property type="project" value="InterPro"/>
</dbReference>
<accession>A0A7J8JI04</accession>
<evidence type="ECO:0000313" key="3">
    <source>
        <dbReference type="Proteomes" id="UP000593571"/>
    </source>
</evidence>
<feature type="domain" description="DDE-1" evidence="1">
    <location>
        <begin position="40"/>
        <end position="135"/>
    </location>
</feature>
<evidence type="ECO:0000313" key="2">
    <source>
        <dbReference type="EMBL" id="KAF6496090.1"/>
    </source>
</evidence>
<proteinExistence type="predicted"/>
<dbReference type="EMBL" id="JACASE010000002">
    <property type="protein sequence ID" value="KAF6496090.1"/>
    <property type="molecule type" value="Genomic_DNA"/>
</dbReference>
<sequence length="141" mass="16634">MKPPYSGNRCLKGLSSVRRPSQCYVSRLVRTVLLWGTVAGYKLKWLVMWHSENTRAFKVISRHILPVYYRIKKKSWMVQRFFPVALLDCYVREMENYFLGNNIAFKIFLIIDDASRYPLFICDLHANIKVVFLPLSFLPPL</sequence>
<protein>
    <recommendedName>
        <fullName evidence="1">DDE-1 domain-containing protein</fullName>
    </recommendedName>
</protein>
<evidence type="ECO:0000259" key="1">
    <source>
        <dbReference type="Pfam" id="PF03184"/>
    </source>
</evidence>
<comment type="caution">
    <text evidence="2">The sequence shown here is derived from an EMBL/GenBank/DDBJ whole genome shotgun (WGS) entry which is preliminary data.</text>
</comment>
<reference evidence="2 3" key="1">
    <citation type="journal article" date="2020" name="Nature">
        <title>Six reference-quality genomes reveal evolution of bat adaptations.</title>
        <authorList>
            <person name="Jebb D."/>
            <person name="Huang Z."/>
            <person name="Pippel M."/>
            <person name="Hughes G.M."/>
            <person name="Lavrichenko K."/>
            <person name="Devanna P."/>
            <person name="Winkler S."/>
            <person name="Jermiin L.S."/>
            <person name="Skirmuntt E.C."/>
            <person name="Katzourakis A."/>
            <person name="Burkitt-Gray L."/>
            <person name="Ray D.A."/>
            <person name="Sullivan K.A.M."/>
            <person name="Roscito J.G."/>
            <person name="Kirilenko B.M."/>
            <person name="Davalos L.M."/>
            <person name="Corthals A.P."/>
            <person name="Power M.L."/>
            <person name="Jones G."/>
            <person name="Ransome R.D."/>
            <person name="Dechmann D.K.N."/>
            <person name="Locatelli A.G."/>
            <person name="Puechmaille S.J."/>
            <person name="Fedrigo O."/>
            <person name="Jarvis E.D."/>
            <person name="Hiller M."/>
            <person name="Vernes S.C."/>
            <person name="Myers E.W."/>
            <person name="Teeling E.C."/>
        </authorList>
    </citation>
    <scope>NUCLEOTIDE SEQUENCE [LARGE SCALE GENOMIC DNA]</scope>
    <source>
        <strain evidence="2">MRouAeg1</strain>
        <tissue evidence="2">Muscle</tissue>
    </source>
</reference>
<gene>
    <name evidence="2" type="ORF">HJG63_010322</name>
</gene>